<feature type="transmembrane region" description="Helical" evidence="17">
    <location>
        <begin position="14"/>
        <end position="34"/>
    </location>
</feature>
<dbReference type="InterPro" id="IPR025669">
    <property type="entry name" value="AAA_dom"/>
</dbReference>
<dbReference type="RefSeq" id="WP_367991557.1">
    <property type="nucleotide sequence ID" value="NZ_JBFPJR010000005.1"/>
</dbReference>
<evidence type="ECO:0000256" key="4">
    <source>
        <dbReference type="ARBA" id="ARBA00008883"/>
    </source>
</evidence>
<dbReference type="Pfam" id="PF13614">
    <property type="entry name" value="AAA_31"/>
    <property type="match status" value="1"/>
</dbReference>
<evidence type="ECO:0000313" key="20">
    <source>
        <dbReference type="EMBL" id="MEX0426792.1"/>
    </source>
</evidence>
<dbReference type="InterPro" id="IPR003856">
    <property type="entry name" value="LPS_length_determ_N"/>
</dbReference>
<evidence type="ECO:0000259" key="18">
    <source>
        <dbReference type="Pfam" id="PF02706"/>
    </source>
</evidence>
<evidence type="ECO:0000256" key="17">
    <source>
        <dbReference type="SAM" id="Phobius"/>
    </source>
</evidence>
<evidence type="ECO:0000313" key="21">
    <source>
        <dbReference type="Proteomes" id="UP001556631"/>
    </source>
</evidence>
<dbReference type="InterPro" id="IPR027417">
    <property type="entry name" value="P-loop_NTPase"/>
</dbReference>
<sequence>MEITDYLKIVRRRWAWIVVTTLVCAAAAVALTLVQTKEYASSARLFVSTSNLDDASALNQAGQFSQARVQSYADLVSSRELAQQVISDLHLSTTPADLSGQVKATVATNTVNLTLTATDPDPHQAQSIAQSYAEHLTDMVRQLETPPGKKQAPIKATIVDNASYSDAAVSPKPVRNIGLGVVLGLLIGFGLAVLRQTLDTRINSTDDLAEVTEAPVLGAITFDSDATKTPLVSDIESHSPRAEAFRVLRTNLQFIDVDSAQKIFVVTSAVPNEGKTSTATNLAISLAQAGVRTLLLESDLRRPKAHAQLQLDGAVGLTNLLVGKVSFPDAVQKHDASGLEFIAAGPVPPNPAELLQSHAMQDILDQLRKEYDVVIIDAPPLLPVTDAALLASRADGALLLVRHGNVTRDQVRHSLDRLAQVDAALVGVVINGVPGRNRKYGYGYGYGYAPDTAGQVDKG</sequence>
<keyword evidence="13 17" id="KW-1133">Transmembrane helix</keyword>
<dbReference type="EMBL" id="JBFPJR010000005">
    <property type="protein sequence ID" value="MEX0426792.1"/>
    <property type="molecule type" value="Genomic_DNA"/>
</dbReference>
<evidence type="ECO:0000256" key="10">
    <source>
        <dbReference type="ARBA" id="ARBA00022741"/>
    </source>
</evidence>
<keyword evidence="15" id="KW-0829">Tyrosine-protein kinase</keyword>
<keyword evidence="14 17" id="KW-0472">Membrane</keyword>
<feature type="domain" description="Polysaccharide chain length determinant N-terminal" evidence="18">
    <location>
        <begin position="3"/>
        <end position="89"/>
    </location>
</feature>
<evidence type="ECO:0000259" key="19">
    <source>
        <dbReference type="Pfam" id="PF13614"/>
    </source>
</evidence>
<keyword evidence="12" id="KW-0067">ATP-binding</keyword>
<evidence type="ECO:0000256" key="12">
    <source>
        <dbReference type="ARBA" id="ARBA00022840"/>
    </source>
</evidence>
<dbReference type="CDD" id="cd05387">
    <property type="entry name" value="BY-kinase"/>
    <property type="match status" value="1"/>
</dbReference>
<comment type="similarity">
    <text evidence="3">Belongs to the CpsD/CapB family.</text>
</comment>
<evidence type="ECO:0000256" key="9">
    <source>
        <dbReference type="ARBA" id="ARBA00022692"/>
    </source>
</evidence>
<dbReference type="Proteomes" id="UP001556631">
    <property type="component" value="Unassembled WGS sequence"/>
</dbReference>
<dbReference type="PANTHER" id="PTHR32309:SF13">
    <property type="entry name" value="FERRIC ENTEROBACTIN TRANSPORT PROTEIN FEPE"/>
    <property type="match status" value="1"/>
</dbReference>
<dbReference type="EC" id="2.7.10.2" evidence="5"/>
<evidence type="ECO:0000256" key="7">
    <source>
        <dbReference type="ARBA" id="ARBA00022519"/>
    </source>
</evidence>
<dbReference type="SUPFAM" id="SSF52540">
    <property type="entry name" value="P-loop containing nucleoside triphosphate hydrolases"/>
    <property type="match status" value="1"/>
</dbReference>
<evidence type="ECO:0000256" key="14">
    <source>
        <dbReference type="ARBA" id="ARBA00023136"/>
    </source>
</evidence>
<dbReference type="Pfam" id="PF02706">
    <property type="entry name" value="Wzz"/>
    <property type="match status" value="1"/>
</dbReference>
<comment type="similarity">
    <text evidence="2">Belongs to the CpsC/CapA family.</text>
</comment>
<keyword evidence="6" id="KW-1003">Cell membrane</keyword>
<evidence type="ECO:0000256" key="15">
    <source>
        <dbReference type="ARBA" id="ARBA00023137"/>
    </source>
</evidence>
<comment type="caution">
    <text evidence="20">The sequence shown here is derived from an EMBL/GenBank/DDBJ whole genome shotgun (WGS) entry which is preliminary data.</text>
</comment>
<dbReference type="GO" id="GO:0004715">
    <property type="term" value="F:non-membrane spanning protein tyrosine kinase activity"/>
    <property type="evidence" value="ECO:0007669"/>
    <property type="project" value="UniProtKB-EC"/>
</dbReference>
<evidence type="ECO:0000256" key="2">
    <source>
        <dbReference type="ARBA" id="ARBA00006683"/>
    </source>
</evidence>
<keyword evidence="11" id="KW-0418">Kinase</keyword>
<keyword evidence="7" id="KW-0997">Cell inner membrane</keyword>
<comment type="catalytic activity">
    <reaction evidence="16">
        <text>L-tyrosyl-[protein] + ATP = O-phospho-L-tyrosyl-[protein] + ADP + H(+)</text>
        <dbReference type="Rhea" id="RHEA:10596"/>
        <dbReference type="Rhea" id="RHEA-COMP:10136"/>
        <dbReference type="Rhea" id="RHEA-COMP:20101"/>
        <dbReference type="ChEBI" id="CHEBI:15378"/>
        <dbReference type="ChEBI" id="CHEBI:30616"/>
        <dbReference type="ChEBI" id="CHEBI:46858"/>
        <dbReference type="ChEBI" id="CHEBI:61978"/>
        <dbReference type="ChEBI" id="CHEBI:456216"/>
        <dbReference type="EC" id="2.7.10.2"/>
    </reaction>
</comment>
<evidence type="ECO:0000256" key="6">
    <source>
        <dbReference type="ARBA" id="ARBA00022475"/>
    </source>
</evidence>
<comment type="subcellular location">
    <subcellularLocation>
        <location evidence="1">Cell inner membrane</location>
        <topology evidence="1">Multi-pass membrane protein</topology>
    </subcellularLocation>
</comment>
<comment type="similarity">
    <text evidence="4">Belongs to the etk/wzc family.</text>
</comment>
<dbReference type="InterPro" id="IPR050445">
    <property type="entry name" value="Bact_polysacc_biosynth/exp"/>
</dbReference>
<evidence type="ECO:0000256" key="16">
    <source>
        <dbReference type="ARBA" id="ARBA00051245"/>
    </source>
</evidence>
<dbReference type="Gene3D" id="3.40.50.300">
    <property type="entry name" value="P-loop containing nucleotide triphosphate hydrolases"/>
    <property type="match status" value="1"/>
</dbReference>
<organism evidence="20 21">
    <name type="scientific">Nocardioides eburneus</name>
    <dbReference type="NCBI Taxonomy" id="3231482"/>
    <lineage>
        <taxon>Bacteria</taxon>
        <taxon>Bacillati</taxon>
        <taxon>Actinomycetota</taxon>
        <taxon>Actinomycetes</taxon>
        <taxon>Propionibacteriales</taxon>
        <taxon>Nocardioidaceae</taxon>
        <taxon>Nocardioides</taxon>
    </lineage>
</organism>
<reference evidence="20 21" key="1">
    <citation type="submission" date="2024-07" db="EMBL/GenBank/DDBJ databases">
        <authorList>
            <person name="Lee S."/>
            <person name="Kang M."/>
        </authorList>
    </citation>
    <scope>NUCLEOTIDE SEQUENCE [LARGE SCALE GENOMIC DNA]</scope>
    <source>
        <strain evidence="20 21">DS6</strain>
    </source>
</reference>
<dbReference type="InterPro" id="IPR005702">
    <property type="entry name" value="Wzc-like_C"/>
</dbReference>
<keyword evidence="8 20" id="KW-0808">Transferase</keyword>
<name>A0ABV3SV31_9ACTN</name>
<evidence type="ECO:0000256" key="1">
    <source>
        <dbReference type="ARBA" id="ARBA00004429"/>
    </source>
</evidence>
<evidence type="ECO:0000256" key="8">
    <source>
        <dbReference type="ARBA" id="ARBA00022679"/>
    </source>
</evidence>
<protein>
    <recommendedName>
        <fullName evidence="5">non-specific protein-tyrosine kinase</fullName>
        <ecNumber evidence="5">2.7.10.2</ecNumber>
    </recommendedName>
</protein>
<keyword evidence="21" id="KW-1185">Reference proteome</keyword>
<evidence type="ECO:0000256" key="13">
    <source>
        <dbReference type="ARBA" id="ARBA00022989"/>
    </source>
</evidence>
<keyword evidence="9 17" id="KW-0812">Transmembrane</keyword>
<dbReference type="PANTHER" id="PTHR32309">
    <property type="entry name" value="TYROSINE-PROTEIN KINASE"/>
    <property type="match status" value="1"/>
</dbReference>
<gene>
    <name evidence="20" type="ORF">AB3X52_04095</name>
</gene>
<evidence type="ECO:0000256" key="11">
    <source>
        <dbReference type="ARBA" id="ARBA00022777"/>
    </source>
</evidence>
<accession>A0ABV3SV31</accession>
<dbReference type="NCBIfam" id="TIGR01007">
    <property type="entry name" value="eps_fam"/>
    <property type="match status" value="1"/>
</dbReference>
<proteinExistence type="inferred from homology"/>
<evidence type="ECO:0000256" key="5">
    <source>
        <dbReference type="ARBA" id="ARBA00011903"/>
    </source>
</evidence>
<evidence type="ECO:0000256" key="3">
    <source>
        <dbReference type="ARBA" id="ARBA00007316"/>
    </source>
</evidence>
<keyword evidence="10" id="KW-0547">Nucleotide-binding</keyword>
<feature type="domain" description="AAA" evidence="19">
    <location>
        <begin position="274"/>
        <end position="392"/>
    </location>
</feature>